<dbReference type="PANTHER" id="PTHR43629">
    <property type="entry name" value="PEPTIDYL-PROLYL CIS-TRANS ISOMERASE"/>
    <property type="match status" value="1"/>
</dbReference>
<sequence>MVPSFEEACLEATVHEPFKVRTEFGWHIVEVLEFGSQRGVISPEEFAQVYRDPDLRKRYQLVDVREPGELELVSLDGFMNLPLNEYSRWRHLVEGDGEQEPVLDRSRPVIVMCHHGIRSATMCAYLSQQGFHDVLNLLGGIDAYATKVDSSLRRY</sequence>
<accession>A0A7J7IJS1</accession>
<gene>
    <name evidence="2" type="ORF">F1559_002602</name>
</gene>
<evidence type="ECO:0000313" key="3">
    <source>
        <dbReference type="Proteomes" id="UP000530660"/>
    </source>
</evidence>
<dbReference type="Gene3D" id="3.40.250.10">
    <property type="entry name" value="Rhodanese-like domain"/>
    <property type="match status" value="1"/>
</dbReference>
<dbReference type="SMART" id="SM00450">
    <property type="entry name" value="RHOD"/>
    <property type="match status" value="1"/>
</dbReference>
<keyword evidence="3" id="KW-1185">Reference proteome</keyword>
<evidence type="ECO:0000259" key="1">
    <source>
        <dbReference type="PROSITE" id="PS50206"/>
    </source>
</evidence>
<dbReference type="AlphaFoldDB" id="A0A7J7IJS1"/>
<dbReference type="Pfam" id="PF00581">
    <property type="entry name" value="Rhodanese"/>
    <property type="match status" value="1"/>
</dbReference>
<organism evidence="2 3">
    <name type="scientific">Cyanidiococcus yangmingshanensis</name>
    <dbReference type="NCBI Taxonomy" id="2690220"/>
    <lineage>
        <taxon>Eukaryota</taxon>
        <taxon>Rhodophyta</taxon>
        <taxon>Bangiophyceae</taxon>
        <taxon>Cyanidiales</taxon>
        <taxon>Cyanidiaceae</taxon>
        <taxon>Cyanidiococcus</taxon>
    </lineage>
</organism>
<comment type="caution">
    <text evidence="2">The sequence shown here is derived from an EMBL/GenBank/DDBJ whole genome shotgun (WGS) entry which is preliminary data.</text>
</comment>
<dbReference type="Proteomes" id="UP000530660">
    <property type="component" value="Unassembled WGS sequence"/>
</dbReference>
<dbReference type="PANTHER" id="PTHR43629:SF2">
    <property type="entry name" value="RHODANESE-LIKE_PPIC DOMAIN-CONTAINING PROTEIN 12, CHLOROPLASTIC"/>
    <property type="match status" value="1"/>
</dbReference>
<proteinExistence type="predicted"/>
<name>A0A7J7IJS1_9RHOD</name>
<dbReference type="SUPFAM" id="SSF52821">
    <property type="entry name" value="Rhodanese/Cell cycle control phosphatase"/>
    <property type="match status" value="1"/>
</dbReference>
<dbReference type="InterPro" id="IPR052204">
    <property type="entry name" value="PpiC/parvulin_rotamase"/>
</dbReference>
<dbReference type="OrthoDB" id="1911748at2759"/>
<reference evidence="2 3" key="1">
    <citation type="journal article" date="2020" name="J. Phycol.">
        <title>Comparative genome analysis reveals Cyanidiococcus gen. nov., a new extremophilic red algal genus sister to Cyanidioschyzon (Cyanidioschyzonaceae, Rhodophyta).</title>
        <authorList>
            <person name="Liu S.-L."/>
            <person name="Chiang Y.-R."/>
            <person name="Yoon H.S."/>
            <person name="Fu H.-Y."/>
        </authorList>
    </citation>
    <scope>NUCLEOTIDE SEQUENCE [LARGE SCALE GENOMIC DNA]</scope>
    <source>
        <strain evidence="2 3">THAL066</strain>
    </source>
</reference>
<dbReference type="EMBL" id="VWRR01000007">
    <property type="protein sequence ID" value="KAF6003278.1"/>
    <property type="molecule type" value="Genomic_DNA"/>
</dbReference>
<feature type="domain" description="Rhodanese" evidence="1">
    <location>
        <begin position="55"/>
        <end position="153"/>
    </location>
</feature>
<dbReference type="InterPro" id="IPR036873">
    <property type="entry name" value="Rhodanese-like_dom_sf"/>
</dbReference>
<protein>
    <recommendedName>
        <fullName evidence="1">Rhodanese domain-containing protein</fullName>
    </recommendedName>
</protein>
<evidence type="ECO:0000313" key="2">
    <source>
        <dbReference type="EMBL" id="KAF6003278.1"/>
    </source>
</evidence>
<dbReference type="InterPro" id="IPR001763">
    <property type="entry name" value="Rhodanese-like_dom"/>
</dbReference>
<dbReference type="PROSITE" id="PS50206">
    <property type="entry name" value="RHODANESE_3"/>
    <property type="match status" value="1"/>
</dbReference>